<dbReference type="CDD" id="cd06824">
    <property type="entry name" value="PLPDE_III_Yggs_like"/>
    <property type="match status" value="1"/>
</dbReference>
<protein>
    <recommendedName>
        <fullName evidence="2">Pyridoxal phosphate homeostasis protein</fullName>
        <shortName evidence="2">PLP homeostasis protein</shortName>
    </recommendedName>
</protein>
<evidence type="ECO:0000256" key="2">
    <source>
        <dbReference type="HAMAP-Rule" id="MF_02087"/>
    </source>
</evidence>
<dbReference type="Pfam" id="PF01168">
    <property type="entry name" value="Ala_racemase_N"/>
    <property type="match status" value="1"/>
</dbReference>
<dbReference type="InterPro" id="IPR001608">
    <property type="entry name" value="Ala_racemase_N"/>
</dbReference>
<reference evidence="6 7" key="1">
    <citation type="journal article" date="2011" name="Front. Microbiol.">
        <title>Genomic signatures of strain selection and enhancement in Bacillus atrophaeus var. globigii, a historical biowarfare simulant.</title>
        <authorList>
            <person name="Gibbons H.S."/>
            <person name="Broomall S.M."/>
            <person name="McNew L.A."/>
            <person name="Daligault H."/>
            <person name="Chapman C."/>
            <person name="Bruce D."/>
            <person name="Karavis M."/>
            <person name="Krepps M."/>
            <person name="McGregor P.A."/>
            <person name="Hong C."/>
            <person name="Park K.H."/>
            <person name="Akmal A."/>
            <person name="Feldman A."/>
            <person name="Lin J.S."/>
            <person name="Chang W.E."/>
            <person name="Higgs B.W."/>
            <person name="Demirev P."/>
            <person name="Lindquist J."/>
            <person name="Liem A."/>
            <person name="Fochler E."/>
            <person name="Read T.D."/>
            <person name="Tapia R."/>
            <person name="Johnson S."/>
            <person name="Bishop-Lilly K.A."/>
            <person name="Detter C."/>
            <person name="Han C."/>
            <person name="Sozhamannan S."/>
            <person name="Rosenzweig C.N."/>
            <person name="Skowronski E.W."/>
        </authorList>
    </citation>
    <scope>NUCLEOTIDE SEQUENCE [LARGE SCALE GENOMIC DNA]</scope>
    <source>
        <strain evidence="6 7">AIT1</strain>
    </source>
</reference>
<dbReference type="InterPro" id="IPR029066">
    <property type="entry name" value="PLP-binding_barrel"/>
</dbReference>
<evidence type="ECO:0000256" key="4">
    <source>
        <dbReference type="RuleBase" id="RU004514"/>
    </source>
</evidence>
<dbReference type="OrthoDB" id="9804072at2"/>
<dbReference type="PANTHER" id="PTHR10146">
    <property type="entry name" value="PROLINE SYNTHETASE CO-TRANSCRIBED BACTERIAL HOMOLOG PROTEIN"/>
    <property type="match status" value="1"/>
</dbReference>
<dbReference type="FunFam" id="3.20.20.10:FF:000018">
    <property type="entry name" value="Pyridoxal phosphate homeostasis protein"/>
    <property type="match status" value="1"/>
</dbReference>
<keyword evidence="7" id="KW-1185">Reference proteome</keyword>
<gene>
    <name evidence="6" type="ORF">CWE15_09445</name>
</gene>
<dbReference type="InterPro" id="IPR011078">
    <property type="entry name" value="PyrdxlP_homeostasis"/>
</dbReference>
<dbReference type="PIRSF" id="PIRSF004848">
    <property type="entry name" value="YBL036c_PLPDEIII"/>
    <property type="match status" value="1"/>
</dbReference>
<dbReference type="PROSITE" id="PS01211">
    <property type="entry name" value="UPF0001"/>
    <property type="match status" value="1"/>
</dbReference>
<organism evidence="6 7">
    <name type="scientific">Aliidiomarina taiwanensis</name>
    <dbReference type="NCBI Taxonomy" id="946228"/>
    <lineage>
        <taxon>Bacteria</taxon>
        <taxon>Pseudomonadati</taxon>
        <taxon>Pseudomonadota</taxon>
        <taxon>Gammaproteobacteria</taxon>
        <taxon>Alteromonadales</taxon>
        <taxon>Idiomarinaceae</taxon>
        <taxon>Aliidiomarina</taxon>
    </lineage>
</organism>
<comment type="caution">
    <text evidence="6">The sequence shown here is derived from an EMBL/GenBank/DDBJ whole genome shotgun (WGS) entry which is preliminary data.</text>
</comment>
<dbReference type="Gene3D" id="3.20.20.10">
    <property type="entry name" value="Alanine racemase"/>
    <property type="match status" value="1"/>
</dbReference>
<dbReference type="AlphaFoldDB" id="A0A432WZU8"/>
<feature type="domain" description="Alanine racemase N-terminal" evidence="5">
    <location>
        <begin position="10"/>
        <end position="228"/>
    </location>
</feature>
<dbReference type="EMBL" id="PIPQ01000006">
    <property type="protein sequence ID" value="RUO39341.1"/>
    <property type="molecule type" value="Genomic_DNA"/>
</dbReference>
<accession>A0A432WZU8</accession>
<evidence type="ECO:0000313" key="6">
    <source>
        <dbReference type="EMBL" id="RUO39341.1"/>
    </source>
</evidence>
<dbReference type="SUPFAM" id="SSF51419">
    <property type="entry name" value="PLP-binding barrel"/>
    <property type="match status" value="1"/>
</dbReference>
<dbReference type="Proteomes" id="UP000286976">
    <property type="component" value="Unassembled WGS sequence"/>
</dbReference>
<feature type="modified residue" description="N6-(pyridoxal phosphate)lysine" evidence="2 3">
    <location>
        <position position="38"/>
    </location>
</feature>
<evidence type="ECO:0000256" key="1">
    <source>
        <dbReference type="ARBA" id="ARBA00022898"/>
    </source>
</evidence>
<evidence type="ECO:0000256" key="3">
    <source>
        <dbReference type="PIRSR" id="PIRSR004848-1"/>
    </source>
</evidence>
<name>A0A432WZU8_9GAMM</name>
<comment type="cofactor">
    <cofactor evidence="3">
        <name>pyridoxal 5'-phosphate</name>
        <dbReference type="ChEBI" id="CHEBI:597326"/>
    </cofactor>
</comment>
<dbReference type="RefSeq" id="WP_126757841.1">
    <property type="nucleotide sequence ID" value="NZ_PIPQ01000006.1"/>
</dbReference>
<evidence type="ECO:0000259" key="5">
    <source>
        <dbReference type="Pfam" id="PF01168"/>
    </source>
</evidence>
<evidence type="ECO:0000313" key="7">
    <source>
        <dbReference type="Proteomes" id="UP000286976"/>
    </source>
</evidence>
<proteinExistence type="inferred from homology"/>
<dbReference type="GO" id="GO:0030170">
    <property type="term" value="F:pyridoxal phosphate binding"/>
    <property type="evidence" value="ECO:0007669"/>
    <property type="project" value="UniProtKB-UniRule"/>
</dbReference>
<dbReference type="PANTHER" id="PTHR10146:SF14">
    <property type="entry name" value="PYRIDOXAL PHOSPHATE HOMEOSTASIS PROTEIN"/>
    <property type="match status" value="1"/>
</dbReference>
<dbReference type="NCBIfam" id="TIGR00044">
    <property type="entry name" value="YggS family pyridoxal phosphate-dependent enzyme"/>
    <property type="match status" value="1"/>
</dbReference>
<comment type="similarity">
    <text evidence="2 4">Belongs to the pyridoxal phosphate-binding protein YggS/PROSC family.</text>
</comment>
<comment type="function">
    <text evidence="2">Pyridoxal 5'-phosphate (PLP)-binding protein, which is involved in PLP homeostasis.</text>
</comment>
<sequence length="230" mass="25524">MLQATIADQLEKVRIRVQQAEKKANRPANSVQLVAVAKTKPTADIEAAYAAGQRSFGENYVQEGVDKVQALQHLSDIEWHFIGQLQSNKTREVAEHFHWVQSLHRLRIATRLNNQRPAHLPPLQVLIQLNIDEEPNKAGISLAELPEFAKAVQALPKLQLRGLMLIPKANPSAAEQAHTLQLCQTAFEELQQQIDRVDTLSLGMSNDLEAAIAHGSTMVRVGTDIFGPRS</sequence>
<dbReference type="HAMAP" id="MF_02087">
    <property type="entry name" value="PLP_homeostasis"/>
    <property type="match status" value="1"/>
</dbReference>
<keyword evidence="1 2" id="KW-0663">Pyridoxal phosphate</keyword>